<sequence>MTDLLPTKAVYQPDEAVVLEVRDLAGPAELTLRHLGEPSGQVSVRADGMASLGRLPSGGYGVELSASGRVLARSALQVADNPRAVLRYGFVVDYRPGRDLAGFTDNLRRLHLTGVQFYDWAYRHADLLGGGDEYRDALGQPVSLAEVRALIDACHQVGSEALGYAAVYAAGPHEWPAWEHDALLTPTGKPYGLGDFLFLVDPAAGDWLAHFTADLSAATALGFDGFHLDQYGYPKRAHRPDGTQVDVAASFTTMLDRVRGAVPPARLVFNNVNDFPTWATASAPQDAVYIEVWAPHTGLEHLAQVATRARAMAGGKPVVIAAYQHVYDSAPAAASDVATALTMATLFSHGATHLLCGEADRILVDPYYVRNHVAEPSTRDLLHRWYDFLVEHDELLTAPGVTDVTGSYGGAYNDDLDVFYASRADVTVTHSAGAGRVWRRITQVEDRLVMHLINLVGQDDTAWDSPRQPPPDLGAGTLRIRRAGPGLPRVRVADPDRQRHLIDVDVKVDGDYASATLPAPHLWQLVVIDPVSSPS</sequence>
<dbReference type="CDD" id="cd14745">
    <property type="entry name" value="GH66"/>
    <property type="match status" value="1"/>
</dbReference>
<name>A0A6P2C3R4_9ACTN</name>
<proteinExistence type="predicted"/>
<protein>
    <recommendedName>
        <fullName evidence="4">Dextranase</fullName>
    </recommendedName>
</protein>
<reference evidence="2 3" key="1">
    <citation type="submission" date="2018-11" db="EMBL/GenBank/DDBJ databases">
        <title>Trebonia kvetii gen.nov., sp.nov., a novel acidophilic actinobacterium, and proposal of the new actinobacterial family Treboniaceae fam. nov.</title>
        <authorList>
            <person name="Rapoport D."/>
            <person name="Sagova-Mareckova M."/>
            <person name="Sedlacek I."/>
            <person name="Provaznik J."/>
            <person name="Kralova S."/>
            <person name="Pavlinic D."/>
            <person name="Benes V."/>
            <person name="Kopecky J."/>
        </authorList>
    </citation>
    <scope>NUCLEOTIDE SEQUENCE [LARGE SCALE GENOMIC DNA]</scope>
    <source>
        <strain evidence="2 3">15Tr583</strain>
    </source>
</reference>
<dbReference type="AlphaFoldDB" id="A0A6P2C3R4"/>
<dbReference type="RefSeq" id="WP_145853288.1">
    <property type="nucleotide sequence ID" value="NZ_RPFW01000002.1"/>
</dbReference>
<keyword evidence="1" id="KW-0732">Signal</keyword>
<evidence type="ECO:0008006" key="4">
    <source>
        <dbReference type="Google" id="ProtNLM"/>
    </source>
</evidence>
<evidence type="ECO:0000313" key="3">
    <source>
        <dbReference type="Proteomes" id="UP000460272"/>
    </source>
</evidence>
<evidence type="ECO:0000313" key="2">
    <source>
        <dbReference type="EMBL" id="TVZ05587.1"/>
    </source>
</evidence>
<dbReference type="InterPro" id="IPR017853">
    <property type="entry name" value="GH"/>
</dbReference>
<dbReference type="InterPro" id="IPR025092">
    <property type="entry name" value="Glyco_hydro_66"/>
</dbReference>
<dbReference type="Gene3D" id="3.20.20.80">
    <property type="entry name" value="Glycosidases"/>
    <property type="match status" value="1"/>
</dbReference>
<dbReference type="SUPFAM" id="SSF51445">
    <property type="entry name" value="(Trans)glycosidases"/>
    <property type="match status" value="1"/>
</dbReference>
<dbReference type="Pfam" id="PF13199">
    <property type="entry name" value="Glyco_hydro_66"/>
    <property type="match status" value="1"/>
</dbReference>
<dbReference type="Gene3D" id="2.60.40.1180">
    <property type="entry name" value="Golgi alpha-mannosidase II"/>
    <property type="match status" value="1"/>
</dbReference>
<keyword evidence="3" id="KW-1185">Reference proteome</keyword>
<dbReference type="OrthoDB" id="5381276at2"/>
<gene>
    <name evidence="2" type="ORF">EAS64_13805</name>
</gene>
<evidence type="ECO:0000256" key="1">
    <source>
        <dbReference type="ARBA" id="ARBA00022729"/>
    </source>
</evidence>
<dbReference type="InterPro" id="IPR013780">
    <property type="entry name" value="Glyco_hydro_b"/>
</dbReference>
<dbReference type="Proteomes" id="UP000460272">
    <property type="component" value="Unassembled WGS sequence"/>
</dbReference>
<accession>A0A6P2C3R4</accession>
<organism evidence="2 3">
    <name type="scientific">Trebonia kvetii</name>
    <dbReference type="NCBI Taxonomy" id="2480626"/>
    <lineage>
        <taxon>Bacteria</taxon>
        <taxon>Bacillati</taxon>
        <taxon>Actinomycetota</taxon>
        <taxon>Actinomycetes</taxon>
        <taxon>Streptosporangiales</taxon>
        <taxon>Treboniaceae</taxon>
        <taxon>Trebonia</taxon>
    </lineage>
</organism>
<dbReference type="EMBL" id="RPFW01000002">
    <property type="protein sequence ID" value="TVZ05587.1"/>
    <property type="molecule type" value="Genomic_DNA"/>
</dbReference>
<comment type="caution">
    <text evidence="2">The sequence shown here is derived from an EMBL/GenBank/DDBJ whole genome shotgun (WGS) entry which is preliminary data.</text>
</comment>